<feature type="domain" description="Glutathione S-transferase UstS-like C-terminal" evidence="1">
    <location>
        <begin position="17"/>
        <end position="76"/>
    </location>
</feature>
<dbReference type="InterPro" id="IPR054416">
    <property type="entry name" value="GST_UstS-like_C"/>
</dbReference>
<dbReference type="Pfam" id="PF22041">
    <property type="entry name" value="GST_C_7"/>
    <property type="match status" value="1"/>
</dbReference>
<name>A0AAD7DYG1_MYCRO</name>
<sequence length="107" mass="12370">MYPDKPLLMPAGTVALHRGKLNPVSTEYFRRTREEQWGKTLVNLAPKGEEDAIQWKKLKDGFGKIDEWILANGPESSSARQMEEVKLWHKGRWMKLLLGIEKHETVV</sequence>
<dbReference type="Proteomes" id="UP001221757">
    <property type="component" value="Unassembled WGS sequence"/>
</dbReference>
<keyword evidence="3" id="KW-1185">Reference proteome</keyword>
<reference evidence="2" key="1">
    <citation type="submission" date="2023-03" db="EMBL/GenBank/DDBJ databases">
        <title>Massive genome expansion in bonnet fungi (Mycena s.s.) driven by repeated elements and novel gene families across ecological guilds.</title>
        <authorList>
            <consortium name="Lawrence Berkeley National Laboratory"/>
            <person name="Harder C.B."/>
            <person name="Miyauchi S."/>
            <person name="Viragh M."/>
            <person name="Kuo A."/>
            <person name="Thoen E."/>
            <person name="Andreopoulos B."/>
            <person name="Lu D."/>
            <person name="Skrede I."/>
            <person name="Drula E."/>
            <person name="Henrissat B."/>
            <person name="Morin E."/>
            <person name="Kohler A."/>
            <person name="Barry K."/>
            <person name="LaButti K."/>
            <person name="Morin E."/>
            <person name="Salamov A."/>
            <person name="Lipzen A."/>
            <person name="Mereny Z."/>
            <person name="Hegedus B."/>
            <person name="Baldrian P."/>
            <person name="Stursova M."/>
            <person name="Weitz H."/>
            <person name="Taylor A."/>
            <person name="Grigoriev I.V."/>
            <person name="Nagy L.G."/>
            <person name="Martin F."/>
            <person name="Kauserud H."/>
        </authorList>
    </citation>
    <scope>NUCLEOTIDE SEQUENCE</scope>
    <source>
        <strain evidence="2">CBHHK067</strain>
    </source>
</reference>
<proteinExistence type="predicted"/>
<organism evidence="2 3">
    <name type="scientific">Mycena rosella</name>
    <name type="common">Pink bonnet</name>
    <name type="synonym">Agaricus rosellus</name>
    <dbReference type="NCBI Taxonomy" id="1033263"/>
    <lineage>
        <taxon>Eukaryota</taxon>
        <taxon>Fungi</taxon>
        <taxon>Dikarya</taxon>
        <taxon>Basidiomycota</taxon>
        <taxon>Agaricomycotina</taxon>
        <taxon>Agaricomycetes</taxon>
        <taxon>Agaricomycetidae</taxon>
        <taxon>Agaricales</taxon>
        <taxon>Marasmiineae</taxon>
        <taxon>Mycenaceae</taxon>
        <taxon>Mycena</taxon>
    </lineage>
</organism>
<accession>A0AAD7DYG1</accession>
<comment type="caution">
    <text evidence="2">The sequence shown here is derived from an EMBL/GenBank/DDBJ whole genome shotgun (WGS) entry which is preliminary data.</text>
</comment>
<dbReference type="Gene3D" id="1.20.1050.10">
    <property type="match status" value="1"/>
</dbReference>
<evidence type="ECO:0000313" key="2">
    <source>
        <dbReference type="EMBL" id="KAJ7702685.1"/>
    </source>
</evidence>
<dbReference type="EMBL" id="JARKIE010000014">
    <property type="protein sequence ID" value="KAJ7702685.1"/>
    <property type="molecule type" value="Genomic_DNA"/>
</dbReference>
<evidence type="ECO:0000259" key="1">
    <source>
        <dbReference type="Pfam" id="PF22041"/>
    </source>
</evidence>
<gene>
    <name evidence="2" type="ORF">B0H17DRAFT_1127632</name>
</gene>
<protein>
    <recommendedName>
        <fullName evidence="1">Glutathione S-transferase UstS-like C-terminal domain-containing protein</fullName>
    </recommendedName>
</protein>
<dbReference type="AlphaFoldDB" id="A0AAD7DYG1"/>
<evidence type="ECO:0000313" key="3">
    <source>
        <dbReference type="Proteomes" id="UP001221757"/>
    </source>
</evidence>